<proteinExistence type="predicted"/>
<dbReference type="SUPFAM" id="SSF53448">
    <property type="entry name" value="Nucleotide-diphospho-sugar transferases"/>
    <property type="match status" value="1"/>
</dbReference>
<dbReference type="Gene3D" id="3.90.550.10">
    <property type="entry name" value="Spore Coat Polysaccharide Biosynthesis Protein SpsA, Chain A"/>
    <property type="match status" value="1"/>
</dbReference>
<dbReference type="PANTHER" id="PTHR43179:SF10">
    <property type="entry name" value="GLYCOSYL TRANSFERASE"/>
    <property type="match status" value="1"/>
</dbReference>
<dbReference type="InterPro" id="IPR001173">
    <property type="entry name" value="Glyco_trans_2-like"/>
</dbReference>
<dbReference type="HOGENOM" id="CLU_023845_6_1_9"/>
<dbReference type="Pfam" id="PF00535">
    <property type="entry name" value="Glycos_transf_2"/>
    <property type="match status" value="1"/>
</dbReference>
<protein>
    <submittedName>
        <fullName evidence="2">Glycosyltransferase</fullName>
    </submittedName>
</protein>
<sequence length="304" mass="34274">MEAGNDMDKISMIILNYNDCPTTLSLVDEVRDYECLDSVVVVDNHSSDDSWKHLQPFNGSGKVHAIRMKQNGGYGLGNQEGINYAVDCLEAEYVIIANPDIHVTQRCICRVKDALDRTRGAVAASARVRDPQGGELFSYWTLLPLWKDLLDTGLVTRRLFKAVLNTPSHRLAYAGDEDCRLVDAVPGSFFMLKTGVLTPGEIKEVFDKHIFLYYEEKVLGQKFRKMGLKTVLVTDESYVHAHSVSIDKSFKRIVDKQRLLHRSKLYYYREYLGTGPAGMAAARAVLGIVLAEVWFLTVVCGMRW</sequence>
<dbReference type="InterPro" id="IPR029044">
    <property type="entry name" value="Nucleotide-diphossugar_trans"/>
</dbReference>
<dbReference type="PATRIC" id="fig|999408.3.peg.2844"/>
<comment type="caution">
    <text evidence="2">The sequence shown here is derived from an EMBL/GenBank/DDBJ whole genome shotgun (WGS) entry which is preliminary data.</text>
</comment>
<dbReference type="Proteomes" id="UP000013085">
    <property type="component" value="Unassembled WGS sequence"/>
</dbReference>
<name>A0A0E2H9S7_9FIRM</name>
<gene>
    <name evidence="2" type="ORF">HMPREF1090_02630</name>
</gene>
<evidence type="ECO:0000259" key="1">
    <source>
        <dbReference type="Pfam" id="PF00535"/>
    </source>
</evidence>
<dbReference type="PANTHER" id="PTHR43179">
    <property type="entry name" value="RHAMNOSYLTRANSFERASE WBBL"/>
    <property type="match status" value="1"/>
</dbReference>
<feature type="domain" description="Glycosyltransferase 2-like" evidence="1">
    <location>
        <begin position="11"/>
        <end position="134"/>
    </location>
</feature>
<keyword evidence="2" id="KW-0808">Transferase</keyword>
<evidence type="ECO:0000313" key="2">
    <source>
        <dbReference type="EMBL" id="ENZ13735.1"/>
    </source>
</evidence>
<organism evidence="2 3">
    <name type="scientific">[Clostridium] clostridioforme 90A8</name>
    <dbReference type="NCBI Taxonomy" id="999408"/>
    <lineage>
        <taxon>Bacteria</taxon>
        <taxon>Bacillati</taxon>
        <taxon>Bacillota</taxon>
        <taxon>Clostridia</taxon>
        <taxon>Lachnospirales</taxon>
        <taxon>Lachnospiraceae</taxon>
        <taxon>Enterocloster</taxon>
    </lineage>
</organism>
<dbReference type="GO" id="GO:0016740">
    <property type="term" value="F:transferase activity"/>
    <property type="evidence" value="ECO:0007669"/>
    <property type="project" value="UniProtKB-KW"/>
</dbReference>
<accession>A0A0E2H9S7</accession>
<reference evidence="2 3" key="1">
    <citation type="submission" date="2013-01" db="EMBL/GenBank/DDBJ databases">
        <title>The Genome Sequence of Clostridium clostridioforme 90A8.</title>
        <authorList>
            <consortium name="The Broad Institute Genome Sequencing Platform"/>
            <person name="Earl A."/>
            <person name="Ward D."/>
            <person name="Feldgarden M."/>
            <person name="Gevers D."/>
            <person name="Courvalin P."/>
            <person name="Lambert T."/>
            <person name="Walker B."/>
            <person name="Young S.K."/>
            <person name="Zeng Q."/>
            <person name="Gargeya S."/>
            <person name="Fitzgerald M."/>
            <person name="Haas B."/>
            <person name="Abouelleil A."/>
            <person name="Alvarado L."/>
            <person name="Arachchi H.M."/>
            <person name="Berlin A.M."/>
            <person name="Chapman S.B."/>
            <person name="Dewar J."/>
            <person name="Goldberg J."/>
            <person name="Griggs A."/>
            <person name="Gujja S."/>
            <person name="Hansen M."/>
            <person name="Howarth C."/>
            <person name="Imamovic A."/>
            <person name="Larimer J."/>
            <person name="McCowan C."/>
            <person name="Murphy C."/>
            <person name="Neiman D."/>
            <person name="Pearson M."/>
            <person name="Priest M."/>
            <person name="Roberts A."/>
            <person name="Saif S."/>
            <person name="Shea T."/>
            <person name="Sisk P."/>
            <person name="Sykes S."/>
            <person name="Wortman J."/>
            <person name="Nusbaum C."/>
            <person name="Birren B."/>
        </authorList>
    </citation>
    <scope>NUCLEOTIDE SEQUENCE [LARGE SCALE GENOMIC DNA]</scope>
    <source>
        <strain evidence="2 3">90A8</strain>
    </source>
</reference>
<evidence type="ECO:0000313" key="3">
    <source>
        <dbReference type="Proteomes" id="UP000013085"/>
    </source>
</evidence>
<dbReference type="AlphaFoldDB" id="A0A0E2H9S7"/>
<dbReference type="EMBL" id="AGYR01000029">
    <property type="protein sequence ID" value="ENZ13735.1"/>
    <property type="molecule type" value="Genomic_DNA"/>
</dbReference>